<dbReference type="Pfam" id="PF00350">
    <property type="entry name" value="Dynamin_N"/>
    <property type="match status" value="1"/>
</dbReference>
<dbReference type="InterPro" id="IPR027417">
    <property type="entry name" value="P-loop_NTPase"/>
</dbReference>
<dbReference type="OrthoDB" id="3801077at2759"/>
<dbReference type="GeneID" id="63843998"/>
<dbReference type="RefSeq" id="XP_040785713.1">
    <property type="nucleotide sequence ID" value="XM_040926746.1"/>
</dbReference>
<dbReference type="EMBL" id="ML976617">
    <property type="protein sequence ID" value="KAF1843150.1"/>
    <property type="molecule type" value="Genomic_DNA"/>
</dbReference>
<evidence type="ECO:0000313" key="4">
    <source>
        <dbReference type="Proteomes" id="UP000800039"/>
    </source>
</evidence>
<dbReference type="InterPro" id="IPR045063">
    <property type="entry name" value="Dynamin_N"/>
</dbReference>
<organism evidence="3 4">
    <name type="scientific">Cucurbitaria berberidis CBS 394.84</name>
    <dbReference type="NCBI Taxonomy" id="1168544"/>
    <lineage>
        <taxon>Eukaryota</taxon>
        <taxon>Fungi</taxon>
        <taxon>Dikarya</taxon>
        <taxon>Ascomycota</taxon>
        <taxon>Pezizomycotina</taxon>
        <taxon>Dothideomycetes</taxon>
        <taxon>Pleosporomycetidae</taxon>
        <taxon>Pleosporales</taxon>
        <taxon>Pleosporineae</taxon>
        <taxon>Cucurbitariaceae</taxon>
        <taxon>Cucurbitaria</taxon>
    </lineage>
</organism>
<gene>
    <name evidence="3" type="ORF">K460DRAFT_140245</name>
</gene>
<dbReference type="AlphaFoldDB" id="A0A9P4GCN6"/>
<comment type="caution">
    <text evidence="3">The sequence shown here is derived from an EMBL/GenBank/DDBJ whole genome shotgun (WGS) entry which is preliminary data.</text>
</comment>
<keyword evidence="4" id="KW-1185">Reference proteome</keyword>
<evidence type="ECO:0000256" key="1">
    <source>
        <dbReference type="SAM" id="MobiDB-lite"/>
    </source>
</evidence>
<evidence type="ECO:0000259" key="2">
    <source>
        <dbReference type="Pfam" id="PF00350"/>
    </source>
</evidence>
<feature type="compositionally biased region" description="Polar residues" evidence="1">
    <location>
        <begin position="1"/>
        <end position="14"/>
    </location>
</feature>
<dbReference type="Proteomes" id="UP000800039">
    <property type="component" value="Unassembled WGS sequence"/>
</dbReference>
<accession>A0A9P4GCN6</accession>
<dbReference type="SUPFAM" id="SSF52540">
    <property type="entry name" value="P-loop containing nucleoside triphosphate hydrolases"/>
    <property type="match status" value="1"/>
</dbReference>
<dbReference type="Gene3D" id="3.40.50.300">
    <property type="entry name" value="P-loop containing nucleotide triphosphate hydrolases"/>
    <property type="match status" value="1"/>
</dbReference>
<evidence type="ECO:0000313" key="3">
    <source>
        <dbReference type="EMBL" id="KAF1843150.1"/>
    </source>
</evidence>
<proteinExistence type="predicted"/>
<feature type="domain" description="Dynamin N-terminal" evidence="2">
    <location>
        <begin position="191"/>
        <end position="440"/>
    </location>
</feature>
<sequence>MRNSLHSNAPSSKRNWSESSDISSPSTTRQPRYSYSSVITPSAVASSSTSATPPIQASSAAFFHTPAIASQAMQLQPNLSPTLERQRSQALISHNNFSKMPISSLPHIESSDTVLDACMFEPFYHNPAKDHISNDPIYHPAYIKAVEHVKMMIAILRSLISPDKLRDPVWFEIAQDLEKDLHPYRSADVRVAVAGMLGEGKSMLVGALLGNAGVTKSSESGQSCTKIPTEYYYLKKTENVNYAADFILFGWKKNESRVIRSFEFMANYLSSEDSQSPEDCEDEKFEKSRALLGALFPDSKKFNYKKTPETENQDKAELKEYLSQEDTLKNLLEDTKWFYDEASSQLSKEHFATKEQLWGRLCLFTRNVYSAGSSPNLWPFVKLIRIGGDFPALQHGVRIADLPGLNDIDYINQEATHTYLSQSSATIVVQRISRAIDGIDGRRAFVEIMKSSPNAHSMAMVLTHSEDVEPRSLEAHGLQDETFRKAERREFEELDCYISEIDCERSWCRDPQMMARNSLKLRLIQRR</sequence>
<feature type="compositionally biased region" description="Low complexity" evidence="1">
    <location>
        <begin position="17"/>
        <end position="26"/>
    </location>
</feature>
<name>A0A9P4GCN6_9PLEO</name>
<feature type="region of interest" description="Disordered" evidence="1">
    <location>
        <begin position="1"/>
        <end position="34"/>
    </location>
</feature>
<dbReference type="PANTHER" id="PTHR36681">
    <property type="entry name" value="NUCLEAR GTPASE, GERMINAL CENTER-ASSOCIATED, TANDEM DUPLICATE 3"/>
    <property type="match status" value="1"/>
</dbReference>
<reference evidence="3" key="1">
    <citation type="submission" date="2020-01" db="EMBL/GenBank/DDBJ databases">
        <authorList>
            <consortium name="DOE Joint Genome Institute"/>
            <person name="Haridas S."/>
            <person name="Albert R."/>
            <person name="Binder M."/>
            <person name="Bloem J."/>
            <person name="Labutti K."/>
            <person name="Salamov A."/>
            <person name="Andreopoulos B."/>
            <person name="Baker S.E."/>
            <person name="Barry K."/>
            <person name="Bills G."/>
            <person name="Bluhm B.H."/>
            <person name="Cannon C."/>
            <person name="Castanera R."/>
            <person name="Culley D.E."/>
            <person name="Daum C."/>
            <person name="Ezra D."/>
            <person name="Gonzalez J.B."/>
            <person name="Henrissat B."/>
            <person name="Kuo A."/>
            <person name="Liang C."/>
            <person name="Lipzen A."/>
            <person name="Lutzoni F."/>
            <person name="Magnuson J."/>
            <person name="Mondo S."/>
            <person name="Nolan M."/>
            <person name="Ohm R."/>
            <person name="Pangilinan J."/>
            <person name="Park H.-J."/>
            <person name="Ramirez L."/>
            <person name="Alfaro M."/>
            <person name="Sun H."/>
            <person name="Tritt A."/>
            <person name="Yoshinaga Y."/>
            <person name="Zwiers L.-H."/>
            <person name="Turgeon B.G."/>
            <person name="Goodwin S.B."/>
            <person name="Spatafora J.W."/>
            <person name="Crous P.W."/>
            <person name="Grigoriev I.V."/>
        </authorList>
    </citation>
    <scope>NUCLEOTIDE SEQUENCE</scope>
    <source>
        <strain evidence="3">CBS 394.84</strain>
    </source>
</reference>
<protein>
    <recommendedName>
        <fullName evidence="2">Dynamin N-terminal domain-containing protein</fullName>
    </recommendedName>
</protein>
<dbReference type="PANTHER" id="PTHR36681:SF3">
    <property type="entry name" value="NUCLEAR GTPASE, GERMINAL CENTER-ASSOCIATED, TANDEM DUPLICATE 3"/>
    <property type="match status" value="1"/>
</dbReference>